<dbReference type="PANTHER" id="PTHR43818:SF11">
    <property type="entry name" value="BCDNA.GH03377"/>
    <property type="match status" value="1"/>
</dbReference>
<dbReference type="RefSeq" id="WP_189570638.1">
    <property type="nucleotide sequence ID" value="NZ_BMXI01000011.1"/>
</dbReference>
<accession>A0A918TR34</accession>
<dbReference type="SUPFAM" id="SSF51735">
    <property type="entry name" value="NAD(P)-binding Rossmann-fold domains"/>
    <property type="match status" value="1"/>
</dbReference>
<dbReference type="SUPFAM" id="SSF55347">
    <property type="entry name" value="Glyceraldehyde-3-phosphate dehydrogenase-like, C-terminal domain"/>
    <property type="match status" value="1"/>
</dbReference>
<dbReference type="PANTHER" id="PTHR43818">
    <property type="entry name" value="BCDNA.GH03377"/>
    <property type="match status" value="1"/>
</dbReference>
<dbReference type="AlphaFoldDB" id="A0A918TR34"/>
<evidence type="ECO:0000256" key="1">
    <source>
        <dbReference type="ARBA" id="ARBA00023002"/>
    </source>
</evidence>
<evidence type="ECO:0000313" key="4">
    <source>
        <dbReference type="EMBL" id="GHC58166.1"/>
    </source>
</evidence>
<evidence type="ECO:0000259" key="3">
    <source>
        <dbReference type="Pfam" id="PF22725"/>
    </source>
</evidence>
<proteinExistence type="predicted"/>
<reference evidence="4" key="2">
    <citation type="submission" date="2020-09" db="EMBL/GenBank/DDBJ databases">
        <authorList>
            <person name="Sun Q."/>
            <person name="Kim S."/>
        </authorList>
    </citation>
    <scope>NUCLEOTIDE SEQUENCE</scope>
    <source>
        <strain evidence="4">KCTC 12988</strain>
    </source>
</reference>
<dbReference type="InterPro" id="IPR000683">
    <property type="entry name" value="Gfo/Idh/MocA-like_OxRdtase_N"/>
</dbReference>
<dbReference type="GO" id="GO:0000166">
    <property type="term" value="F:nucleotide binding"/>
    <property type="evidence" value="ECO:0007669"/>
    <property type="project" value="InterPro"/>
</dbReference>
<name>A0A918TR34_9BACT</name>
<dbReference type="Pfam" id="PF01408">
    <property type="entry name" value="GFO_IDH_MocA"/>
    <property type="match status" value="1"/>
</dbReference>
<keyword evidence="1" id="KW-0560">Oxidoreductase</keyword>
<dbReference type="EMBL" id="BMXI01000011">
    <property type="protein sequence ID" value="GHC58166.1"/>
    <property type="molecule type" value="Genomic_DNA"/>
</dbReference>
<keyword evidence="5" id="KW-1185">Reference proteome</keyword>
<protein>
    <submittedName>
        <fullName evidence="4">Oxidoreductase</fullName>
    </submittedName>
</protein>
<evidence type="ECO:0000313" key="5">
    <source>
        <dbReference type="Proteomes" id="UP000644507"/>
    </source>
</evidence>
<reference evidence="4" key="1">
    <citation type="journal article" date="2014" name="Int. J. Syst. Evol. Microbiol.">
        <title>Complete genome sequence of Corynebacterium casei LMG S-19264T (=DSM 44701T), isolated from a smear-ripened cheese.</title>
        <authorList>
            <consortium name="US DOE Joint Genome Institute (JGI-PGF)"/>
            <person name="Walter F."/>
            <person name="Albersmeier A."/>
            <person name="Kalinowski J."/>
            <person name="Ruckert C."/>
        </authorList>
    </citation>
    <scope>NUCLEOTIDE SEQUENCE</scope>
    <source>
        <strain evidence="4">KCTC 12988</strain>
    </source>
</reference>
<sequence>MKKIGIIMNGVTGRMGTNQHLVRSILAIREQGGVECNGETIMPDPILTGRNLEKVKALAEKYGVERYTDDLDAALADDYNEIFFDASGTPYRIPFLEKAIAAGKHVYCEKPTATEYDKALAIAEVAEKAGVKNGTVQDKLWLPGIVAFQKLKEEGFFGDILSVRGEFGYWVFTGHDDNRPPQRPSWNYRNEDGGGIIIDMHCHWQYVVANLFGEITSVMTHAATHIPERIDEQGQPYKCTADDSAYAMFKTDTGVFCQFNSSWNVRVRRDDLLVMQVDGTKGSAIVGLRKCWAQSMENTPVPVWNPDVDSPIDYYDGWEEVSPGECDNAFKAQWELFLKHVVCDEPFRWTLREGAKGVQLAELSWTSHNEERWVKVES</sequence>
<dbReference type="Gene3D" id="3.30.360.10">
    <property type="entry name" value="Dihydrodipicolinate Reductase, domain 2"/>
    <property type="match status" value="1"/>
</dbReference>
<comment type="caution">
    <text evidence="4">The sequence shown here is derived from an EMBL/GenBank/DDBJ whole genome shotgun (WGS) entry which is preliminary data.</text>
</comment>
<feature type="domain" description="Gfo/Idh/MocA-like oxidoreductase N-terminal" evidence="2">
    <location>
        <begin position="49"/>
        <end position="132"/>
    </location>
</feature>
<dbReference type="GO" id="GO:0016491">
    <property type="term" value="F:oxidoreductase activity"/>
    <property type="evidence" value="ECO:0007669"/>
    <property type="project" value="UniProtKB-KW"/>
</dbReference>
<dbReference type="InterPro" id="IPR050463">
    <property type="entry name" value="Gfo/Idh/MocA_oxidrdct_glycsds"/>
</dbReference>
<dbReference type="InterPro" id="IPR055170">
    <property type="entry name" value="GFO_IDH_MocA-like_dom"/>
</dbReference>
<gene>
    <name evidence="4" type="ORF">GCM10007100_26330</name>
</gene>
<feature type="domain" description="GFO/IDH/MocA-like oxidoreductase" evidence="3">
    <location>
        <begin position="148"/>
        <end position="284"/>
    </location>
</feature>
<dbReference type="Proteomes" id="UP000644507">
    <property type="component" value="Unassembled WGS sequence"/>
</dbReference>
<organism evidence="4 5">
    <name type="scientific">Roseibacillus persicicus</name>
    <dbReference type="NCBI Taxonomy" id="454148"/>
    <lineage>
        <taxon>Bacteria</taxon>
        <taxon>Pseudomonadati</taxon>
        <taxon>Verrucomicrobiota</taxon>
        <taxon>Verrucomicrobiia</taxon>
        <taxon>Verrucomicrobiales</taxon>
        <taxon>Verrucomicrobiaceae</taxon>
        <taxon>Roseibacillus</taxon>
    </lineage>
</organism>
<dbReference type="Gene3D" id="3.40.50.720">
    <property type="entry name" value="NAD(P)-binding Rossmann-like Domain"/>
    <property type="match status" value="1"/>
</dbReference>
<dbReference type="InterPro" id="IPR036291">
    <property type="entry name" value="NAD(P)-bd_dom_sf"/>
</dbReference>
<dbReference type="Pfam" id="PF22725">
    <property type="entry name" value="GFO_IDH_MocA_C3"/>
    <property type="match status" value="1"/>
</dbReference>
<evidence type="ECO:0000259" key="2">
    <source>
        <dbReference type="Pfam" id="PF01408"/>
    </source>
</evidence>